<dbReference type="AlphaFoldDB" id="A0A086A749"/>
<keyword evidence="2" id="KW-1185">Reference proteome</keyword>
<organism evidence="1 2">
    <name type="scientific">Chryseobacterium soli</name>
    <dbReference type="NCBI Taxonomy" id="445961"/>
    <lineage>
        <taxon>Bacteria</taxon>
        <taxon>Pseudomonadati</taxon>
        <taxon>Bacteroidota</taxon>
        <taxon>Flavobacteriia</taxon>
        <taxon>Flavobacteriales</taxon>
        <taxon>Weeksellaceae</taxon>
        <taxon>Chryseobacterium group</taxon>
        <taxon>Chryseobacterium</taxon>
    </lineage>
</organism>
<comment type="caution">
    <text evidence="1">The sequence shown here is derived from an EMBL/GenBank/DDBJ whole genome shotgun (WGS) entry which is preliminary data.</text>
</comment>
<dbReference type="RefSeq" id="WP_034711755.1">
    <property type="nucleotide sequence ID" value="NZ_JPRH01000004.1"/>
</dbReference>
<dbReference type="OrthoDB" id="5194627at2"/>
<reference evidence="1 2" key="1">
    <citation type="submission" date="2014-07" db="EMBL/GenBank/DDBJ databases">
        <title>Genome of Chryseobacterium soli DSM 19298.</title>
        <authorList>
            <person name="Stropko S.J."/>
            <person name="Pipes S.E."/>
            <person name="Newman J."/>
        </authorList>
    </citation>
    <scope>NUCLEOTIDE SEQUENCE [LARGE SCALE GENOMIC DNA]</scope>
    <source>
        <strain evidence="1 2">DSM 19298</strain>
    </source>
</reference>
<name>A0A086A749_9FLAO</name>
<accession>A0A086A749</accession>
<dbReference type="STRING" id="445961.IW15_13340"/>
<dbReference type="Proteomes" id="UP000028705">
    <property type="component" value="Unassembled WGS sequence"/>
</dbReference>
<evidence type="ECO:0000313" key="2">
    <source>
        <dbReference type="Proteomes" id="UP000028705"/>
    </source>
</evidence>
<gene>
    <name evidence="1" type="ORF">IW15_13340</name>
</gene>
<dbReference type="EMBL" id="JPRH01000004">
    <property type="protein sequence ID" value="KFF12513.1"/>
    <property type="molecule type" value="Genomic_DNA"/>
</dbReference>
<protein>
    <submittedName>
        <fullName evidence="1">Uncharacterized protein</fullName>
    </submittedName>
</protein>
<sequence>MTNLEKLNNIIINENAYFYKNGNNISISDNRIKNLFNLVSSAKTGYYLLNERKRKIRSEEIYYSVCVFKYITKPTFIDEPIRNWFEEKLAYLLIVEIEDFIVISRKNISKIQDFIKLLDPLDYEVLSTLFIDDNTNFEKFSLKNLNVSDRALREKTVEAIDLKENFSSLGANNYLLNSLRLSNNNEKTTLILNSSRINKFGKKNNIENFCKWSKEQINKIKNHSSTSTFLSIFAEPQDYELQRESLTPISILFSFSSIYNDLEQGLISKFIIEKKNENDEYIIKEINLIHYLNMFERLCKVDELDNNSYKILNTTSSDLELRLNEKSITIRSLKFKNIKIVYANGNITSIVDHINSKNAFIINFDNIDLAYSNRKLFRDNKLLGNISNFLKIFKTDQQLGDVTSEKGNPNATSTIFEENSIFRFVEDKFMGNYNCFICDDFGREWADHIGVSDDKIVFIHSKFNTTSASASAFQDIVGQAQKNLGNITPQDFQLSTKKNLWINKYASTNINRLRKGNSVDEFIQTIKNASTNPYLKKEVILVINFISKNRLEEFLNKLITGERFAERSEAIQMLWLISSLISSCQELNTEVTIYCKP</sequence>
<evidence type="ECO:0000313" key="1">
    <source>
        <dbReference type="EMBL" id="KFF12513.1"/>
    </source>
</evidence>
<proteinExistence type="predicted"/>
<dbReference type="eggNOG" id="ENOG502ZA8Y">
    <property type="taxonomic scope" value="Bacteria"/>
</dbReference>